<feature type="compositionally biased region" description="Low complexity" evidence="1">
    <location>
        <begin position="118"/>
        <end position="132"/>
    </location>
</feature>
<dbReference type="OrthoDB" id="660108at2759"/>
<dbReference type="Gene3D" id="1.20.1280.50">
    <property type="match status" value="1"/>
</dbReference>
<name>A0A8X7NTT7_BRACI</name>
<feature type="domain" description="F-box" evidence="2">
    <location>
        <begin position="24"/>
        <end position="59"/>
    </location>
</feature>
<comment type="caution">
    <text evidence="3">The sequence shown here is derived from an EMBL/GenBank/DDBJ whole genome shotgun (WGS) entry which is preliminary data.</text>
</comment>
<dbReference type="InterPro" id="IPR044809">
    <property type="entry name" value="AUF1-like"/>
</dbReference>
<dbReference type="AlphaFoldDB" id="A0A8X7NTT7"/>
<evidence type="ECO:0000256" key="1">
    <source>
        <dbReference type="SAM" id="MobiDB-lite"/>
    </source>
</evidence>
<accession>A0A8X7NTT7</accession>
<gene>
    <name evidence="3" type="ORF">Bca52824_089755</name>
</gene>
<sequence>MAVIHRSDPLSRIHPEPLDQTDFFDHLPDSLLLLVFNRIGDVKALGRCGVVSKRFHSLVPQVENVVVRVDCVISDDDDSSSLSPDKPRSSVSSPFSAIFRLIFKPLHALTQLLSTKRSSSSSPSPSSSSSLSITGGGEDGGEIEQGGVTHHSPTQVLKNFNEIRFLRIELPAGELGIDDGVLLKWRAEFGSTLENCVILGASSVTTEPSSGDTVEDNGSIPESFYTNGGLKLRVVWTISSLIAASARHYLLQPIIAEHKTLDSLVLTDTDGQGVLCMSRDQLEELRVKPLSASSASKRTLVPALNMRLWYAPSLELPDGTVLKGATLVAIRPSESKKEVCDVSWVSSAFDGSYGVAAKMLVKRRTYCLEMNSF</sequence>
<proteinExistence type="predicted"/>
<dbReference type="EMBL" id="JAAMPC010001604">
    <property type="protein sequence ID" value="KAG2238895.1"/>
    <property type="molecule type" value="Genomic_DNA"/>
</dbReference>
<dbReference type="InterPro" id="IPR001810">
    <property type="entry name" value="F-box_dom"/>
</dbReference>
<evidence type="ECO:0000259" key="2">
    <source>
        <dbReference type="Pfam" id="PF12937"/>
    </source>
</evidence>
<dbReference type="Pfam" id="PF12937">
    <property type="entry name" value="F-box-like"/>
    <property type="match status" value="1"/>
</dbReference>
<evidence type="ECO:0000313" key="3">
    <source>
        <dbReference type="EMBL" id="KAG2238895.1"/>
    </source>
</evidence>
<organism evidence="3 4">
    <name type="scientific">Brassica carinata</name>
    <name type="common">Ethiopian mustard</name>
    <name type="synonym">Abyssinian cabbage</name>
    <dbReference type="NCBI Taxonomy" id="52824"/>
    <lineage>
        <taxon>Eukaryota</taxon>
        <taxon>Viridiplantae</taxon>
        <taxon>Streptophyta</taxon>
        <taxon>Embryophyta</taxon>
        <taxon>Tracheophyta</taxon>
        <taxon>Spermatophyta</taxon>
        <taxon>Magnoliopsida</taxon>
        <taxon>eudicotyledons</taxon>
        <taxon>Gunneridae</taxon>
        <taxon>Pentapetalae</taxon>
        <taxon>rosids</taxon>
        <taxon>malvids</taxon>
        <taxon>Brassicales</taxon>
        <taxon>Brassicaceae</taxon>
        <taxon>Brassiceae</taxon>
        <taxon>Brassica</taxon>
    </lineage>
</organism>
<feature type="region of interest" description="Disordered" evidence="1">
    <location>
        <begin position="114"/>
        <end position="151"/>
    </location>
</feature>
<evidence type="ECO:0000313" key="4">
    <source>
        <dbReference type="Proteomes" id="UP000886595"/>
    </source>
</evidence>
<dbReference type="PANTHER" id="PTHR31215">
    <property type="entry name" value="OS05G0510400 PROTEIN-RELATED"/>
    <property type="match status" value="1"/>
</dbReference>
<protein>
    <recommendedName>
        <fullName evidence="2">F-box domain-containing protein</fullName>
    </recommendedName>
</protein>
<dbReference type="InterPro" id="IPR036047">
    <property type="entry name" value="F-box-like_dom_sf"/>
</dbReference>
<dbReference type="SUPFAM" id="SSF81383">
    <property type="entry name" value="F-box domain"/>
    <property type="match status" value="1"/>
</dbReference>
<dbReference type="Proteomes" id="UP000886595">
    <property type="component" value="Unassembled WGS sequence"/>
</dbReference>
<keyword evidence="4" id="KW-1185">Reference proteome</keyword>
<reference evidence="3 4" key="1">
    <citation type="submission" date="2020-02" db="EMBL/GenBank/DDBJ databases">
        <authorList>
            <person name="Ma Q."/>
            <person name="Huang Y."/>
            <person name="Song X."/>
            <person name="Pei D."/>
        </authorList>
    </citation>
    <scope>NUCLEOTIDE SEQUENCE [LARGE SCALE GENOMIC DNA]</scope>
    <source>
        <strain evidence="3">Sxm20200214</strain>
        <tissue evidence="3">Leaf</tissue>
    </source>
</reference>